<keyword evidence="3" id="KW-1185">Reference proteome</keyword>
<dbReference type="HOGENOM" id="CLU_2589212_0_0_1"/>
<dbReference type="InParanoid" id="A0A0C2WVC6"/>
<reference evidence="2 3" key="1">
    <citation type="submission" date="2014-04" db="EMBL/GenBank/DDBJ databases">
        <title>Evolutionary Origins and Diversification of the Mycorrhizal Mutualists.</title>
        <authorList>
            <consortium name="DOE Joint Genome Institute"/>
            <consortium name="Mycorrhizal Genomics Consortium"/>
            <person name="Kohler A."/>
            <person name="Kuo A."/>
            <person name="Nagy L.G."/>
            <person name="Floudas D."/>
            <person name="Copeland A."/>
            <person name="Barry K.W."/>
            <person name="Cichocki N."/>
            <person name="Veneault-Fourrey C."/>
            <person name="LaButti K."/>
            <person name="Lindquist E.A."/>
            <person name="Lipzen A."/>
            <person name="Lundell T."/>
            <person name="Morin E."/>
            <person name="Murat C."/>
            <person name="Riley R."/>
            <person name="Ohm R."/>
            <person name="Sun H."/>
            <person name="Tunlid A."/>
            <person name="Henrissat B."/>
            <person name="Grigoriev I.V."/>
            <person name="Hibbett D.S."/>
            <person name="Martin F."/>
        </authorList>
    </citation>
    <scope>NUCLEOTIDE SEQUENCE [LARGE SCALE GENOMIC DNA]</scope>
    <source>
        <strain evidence="2 3">Koide BX008</strain>
    </source>
</reference>
<evidence type="ECO:0000256" key="1">
    <source>
        <dbReference type="SAM" id="MobiDB-lite"/>
    </source>
</evidence>
<proteinExistence type="predicted"/>
<dbReference type="EMBL" id="KN818240">
    <property type="protein sequence ID" value="KIL65727.1"/>
    <property type="molecule type" value="Genomic_DNA"/>
</dbReference>
<gene>
    <name evidence="2" type="ORF">M378DRAFT_161717</name>
</gene>
<evidence type="ECO:0000313" key="3">
    <source>
        <dbReference type="Proteomes" id="UP000054549"/>
    </source>
</evidence>
<organism evidence="2 3">
    <name type="scientific">Amanita muscaria (strain Koide BX008)</name>
    <dbReference type="NCBI Taxonomy" id="946122"/>
    <lineage>
        <taxon>Eukaryota</taxon>
        <taxon>Fungi</taxon>
        <taxon>Dikarya</taxon>
        <taxon>Basidiomycota</taxon>
        <taxon>Agaricomycotina</taxon>
        <taxon>Agaricomycetes</taxon>
        <taxon>Agaricomycetidae</taxon>
        <taxon>Agaricales</taxon>
        <taxon>Pluteineae</taxon>
        <taxon>Amanitaceae</taxon>
        <taxon>Amanita</taxon>
    </lineage>
</organism>
<evidence type="ECO:0000313" key="2">
    <source>
        <dbReference type="EMBL" id="KIL65727.1"/>
    </source>
</evidence>
<feature type="compositionally biased region" description="Polar residues" evidence="1">
    <location>
        <begin position="36"/>
        <end position="46"/>
    </location>
</feature>
<name>A0A0C2WVC6_AMAMK</name>
<dbReference type="AlphaFoldDB" id="A0A0C2WVC6"/>
<protein>
    <submittedName>
        <fullName evidence="2">Uncharacterized protein</fullName>
    </submittedName>
</protein>
<sequence length="80" mass="8873">MYILASISDRDDQREKGSVFYKKTAVELSPSFDPQRPNSGGNSHLSSYRETDKLHTSMSGAASKTNCFASPLFNVRTRLA</sequence>
<accession>A0A0C2WVC6</accession>
<feature type="region of interest" description="Disordered" evidence="1">
    <location>
        <begin position="29"/>
        <end position="60"/>
    </location>
</feature>
<dbReference type="Proteomes" id="UP000054549">
    <property type="component" value="Unassembled WGS sequence"/>
</dbReference>